<dbReference type="EMBL" id="GBXM01011828">
    <property type="protein sequence ID" value="JAH96749.1"/>
    <property type="molecule type" value="Transcribed_RNA"/>
</dbReference>
<protein>
    <submittedName>
        <fullName evidence="1">Uncharacterized protein</fullName>
    </submittedName>
</protein>
<accession>A0A0E9X2E8</accession>
<name>A0A0E9X2E8_ANGAN</name>
<organism evidence="1">
    <name type="scientific">Anguilla anguilla</name>
    <name type="common">European freshwater eel</name>
    <name type="synonym">Muraena anguilla</name>
    <dbReference type="NCBI Taxonomy" id="7936"/>
    <lineage>
        <taxon>Eukaryota</taxon>
        <taxon>Metazoa</taxon>
        <taxon>Chordata</taxon>
        <taxon>Craniata</taxon>
        <taxon>Vertebrata</taxon>
        <taxon>Euteleostomi</taxon>
        <taxon>Actinopterygii</taxon>
        <taxon>Neopterygii</taxon>
        <taxon>Teleostei</taxon>
        <taxon>Anguilliformes</taxon>
        <taxon>Anguillidae</taxon>
        <taxon>Anguilla</taxon>
    </lineage>
</organism>
<reference evidence="1" key="2">
    <citation type="journal article" date="2015" name="Fish Shellfish Immunol.">
        <title>Early steps in the European eel (Anguilla anguilla)-Vibrio vulnificus interaction in the gills: Role of the RtxA13 toxin.</title>
        <authorList>
            <person name="Callol A."/>
            <person name="Pajuelo D."/>
            <person name="Ebbesson L."/>
            <person name="Teles M."/>
            <person name="MacKenzie S."/>
            <person name="Amaro C."/>
        </authorList>
    </citation>
    <scope>NUCLEOTIDE SEQUENCE</scope>
</reference>
<dbReference type="AlphaFoldDB" id="A0A0E9X2E8"/>
<evidence type="ECO:0000313" key="1">
    <source>
        <dbReference type="EMBL" id="JAH96749.1"/>
    </source>
</evidence>
<proteinExistence type="predicted"/>
<sequence length="48" mass="5184">MSAAEGAENTRSLDQLNKFEKLSGRPPLRVAGQLKTIRCHNTGSLLAC</sequence>
<reference evidence="1" key="1">
    <citation type="submission" date="2014-11" db="EMBL/GenBank/DDBJ databases">
        <authorList>
            <person name="Amaro Gonzalez C."/>
        </authorList>
    </citation>
    <scope>NUCLEOTIDE SEQUENCE</scope>
</reference>